<protein>
    <submittedName>
        <fullName evidence="1">Uncharacterized protein</fullName>
    </submittedName>
</protein>
<reference evidence="1" key="1">
    <citation type="submission" date="2016-09" db="EMBL/GenBank/DDBJ databases">
        <authorList>
            <person name="Capua I."/>
            <person name="De Benedictis P."/>
            <person name="Joannis T."/>
            <person name="Lombin L.H."/>
            <person name="Cattoli G."/>
        </authorList>
    </citation>
    <scope>NUCLEOTIDE SEQUENCE</scope>
    <source>
        <strain evidence="1">B9</strain>
    </source>
</reference>
<accession>A0A1K0JWZ7</accession>
<dbReference type="AlphaFoldDB" id="A0A1K0JWZ7"/>
<dbReference type="EMBL" id="FMSH01000482">
    <property type="protein sequence ID" value="SCU95242.1"/>
    <property type="molecule type" value="Genomic_DNA"/>
</dbReference>
<organism evidence="1">
    <name type="scientific">Cupriavidus necator</name>
    <name type="common">Alcaligenes eutrophus</name>
    <name type="synonym">Ralstonia eutropha</name>
    <dbReference type="NCBI Taxonomy" id="106590"/>
    <lineage>
        <taxon>Bacteria</taxon>
        <taxon>Pseudomonadati</taxon>
        <taxon>Pseudomonadota</taxon>
        <taxon>Betaproteobacteria</taxon>
        <taxon>Burkholderiales</taxon>
        <taxon>Burkholderiaceae</taxon>
        <taxon>Cupriavidus</taxon>
    </lineage>
</organism>
<proteinExistence type="predicted"/>
<gene>
    <name evidence="1" type="ORF">CNECB9_5320014</name>
</gene>
<sequence length="69" mass="7542">MYMGASSSLCRVTCRVLHPAFPACQLQSLHPDFASLGLLQAQWALPDASPGVWRARPSDSCRLSCPILR</sequence>
<evidence type="ECO:0000313" key="1">
    <source>
        <dbReference type="EMBL" id="SCU95242.1"/>
    </source>
</evidence>
<name>A0A1K0JWZ7_CUPNE</name>